<evidence type="ECO:0000313" key="3">
    <source>
        <dbReference type="EMBL" id="BDV35436.1"/>
    </source>
</evidence>
<name>A0ABM8EBQ3_9HYPH</name>
<proteinExistence type="predicted"/>
<organism evidence="3 4">
    <name type="scientific">Methylocystis iwaonis</name>
    <dbReference type="NCBI Taxonomy" id="2885079"/>
    <lineage>
        <taxon>Bacteria</taxon>
        <taxon>Pseudomonadati</taxon>
        <taxon>Pseudomonadota</taxon>
        <taxon>Alphaproteobacteria</taxon>
        <taxon>Hyphomicrobiales</taxon>
        <taxon>Methylocystaceae</taxon>
        <taxon>Methylocystis</taxon>
    </lineage>
</organism>
<dbReference type="Gene3D" id="1.20.59.10">
    <property type="entry name" value="Chorismate mutase"/>
    <property type="match status" value="1"/>
</dbReference>
<dbReference type="PROSITE" id="PS51168">
    <property type="entry name" value="CHORISMATE_MUT_2"/>
    <property type="match status" value="1"/>
</dbReference>
<accession>A0ABM8EBQ3</accession>
<dbReference type="SMART" id="SM00830">
    <property type="entry name" value="CM_2"/>
    <property type="match status" value="1"/>
</dbReference>
<gene>
    <name evidence="3" type="ORF">SS37A_29650</name>
</gene>
<dbReference type="EMBL" id="AP027142">
    <property type="protein sequence ID" value="BDV35436.1"/>
    <property type="molecule type" value="Genomic_DNA"/>
</dbReference>
<keyword evidence="4" id="KW-1185">Reference proteome</keyword>
<dbReference type="NCBIfam" id="NF004698">
    <property type="entry name" value="PRK06034.1-4"/>
    <property type="match status" value="1"/>
</dbReference>
<evidence type="ECO:0000259" key="2">
    <source>
        <dbReference type="PROSITE" id="PS51168"/>
    </source>
</evidence>
<dbReference type="InterPro" id="IPR036979">
    <property type="entry name" value="CM_dom_sf"/>
</dbReference>
<evidence type="ECO:0000313" key="4">
    <source>
        <dbReference type="Proteomes" id="UP001317629"/>
    </source>
</evidence>
<sequence length="292" mass="31372">MRDTPELTSAADMLADLRGEIDRIDLDMHRLLMARGEIIDRLIAAKRAQGGGCAFRPDREAQMMRALVERHHGLLPLDAVEGIWRVIVSTFTYVQANYSVHADDSGGDAQMRDSARFHFGFTVPYVAHHGARAVIDAVAASRGDLGMLRAAGALEEGAWWMRLIGESAPKIIARLPFVERPDHPAGLPVFIVARLAADAASRDILLHAINLPHWTHAIPAVVSALEGEILASAPHAGGLSLMVAAPGRVEAARFAQELAAAGVADAIVEPIGSHAERYELSEARSGVFAPRS</sequence>
<dbReference type="InterPro" id="IPR036263">
    <property type="entry name" value="Chorismate_II_sf"/>
</dbReference>
<dbReference type="InterPro" id="IPR002701">
    <property type="entry name" value="CM_II_prokaryot"/>
</dbReference>
<protein>
    <recommendedName>
        <fullName evidence="1">chorismate mutase</fullName>
        <ecNumber evidence="1">5.4.99.5</ecNumber>
    </recommendedName>
</protein>
<dbReference type="Proteomes" id="UP001317629">
    <property type="component" value="Chromosome"/>
</dbReference>
<dbReference type="RefSeq" id="WP_281928878.1">
    <property type="nucleotide sequence ID" value="NZ_AP027142.1"/>
</dbReference>
<reference evidence="3 4" key="1">
    <citation type="journal article" date="2023" name="Int. J. Syst. Evol. Microbiol.">
        <title>Methylocystis iwaonis sp. nov., a type II methane-oxidizing bacterium from surface soil of a rice paddy field in Japan, and emended description of the genus Methylocystis (ex Whittenbury et al. 1970) Bowman et al. 1993.</title>
        <authorList>
            <person name="Kaise H."/>
            <person name="Sawadogo J.B."/>
            <person name="Alam M.S."/>
            <person name="Ueno C."/>
            <person name="Dianou D."/>
            <person name="Shinjo R."/>
            <person name="Asakawa S."/>
        </authorList>
    </citation>
    <scope>NUCLEOTIDE SEQUENCE [LARGE SCALE GENOMIC DNA]</scope>
    <source>
        <strain evidence="3 4">SS37A-Re</strain>
    </source>
</reference>
<dbReference type="Pfam" id="PF01817">
    <property type="entry name" value="CM_2"/>
    <property type="match status" value="1"/>
</dbReference>
<evidence type="ECO:0000256" key="1">
    <source>
        <dbReference type="ARBA" id="ARBA00012404"/>
    </source>
</evidence>
<dbReference type="EC" id="5.4.99.5" evidence="1"/>
<feature type="domain" description="Chorismate mutase" evidence="2">
    <location>
        <begin position="8"/>
        <end position="99"/>
    </location>
</feature>
<dbReference type="SUPFAM" id="SSF48600">
    <property type="entry name" value="Chorismate mutase II"/>
    <property type="match status" value="1"/>
</dbReference>